<comment type="caution">
    <text evidence="1">The sequence shown here is derived from an EMBL/GenBank/DDBJ whole genome shotgun (WGS) entry which is preliminary data.</text>
</comment>
<dbReference type="OrthoDB" id="1749221at2759"/>
<proteinExistence type="predicted"/>
<dbReference type="AlphaFoldDB" id="A0A7J9MAB6"/>
<name>A0A7J9MAB6_GOSSC</name>
<reference evidence="1 2" key="1">
    <citation type="journal article" date="2019" name="Genome Biol. Evol.">
        <title>Insights into the evolution of the New World diploid cottons (Gossypium, subgenus Houzingenia) based on genome sequencing.</title>
        <authorList>
            <person name="Grover C.E."/>
            <person name="Arick M.A. 2nd"/>
            <person name="Thrash A."/>
            <person name="Conover J.L."/>
            <person name="Sanders W.S."/>
            <person name="Peterson D.G."/>
            <person name="Frelichowski J.E."/>
            <person name="Scheffler J.A."/>
            <person name="Scheffler B.E."/>
            <person name="Wendel J.F."/>
        </authorList>
    </citation>
    <scope>NUCLEOTIDE SEQUENCE [LARGE SCALE GENOMIC DNA]</scope>
    <source>
        <strain evidence="1">1</strain>
        <tissue evidence="1">Leaf</tissue>
    </source>
</reference>
<organism evidence="1 2">
    <name type="scientific">Gossypium schwendimanii</name>
    <name type="common">Cotton</name>
    <dbReference type="NCBI Taxonomy" id="34291"/>
    <lineage>
        <taxon>Eukaryota</taxon>
        <taxon>Viridiplantae</taxon>
        <taxon>Streptophyta</taxon>
        <taxon>Embryophyta</taxon>
        <taxon>Tracheophyta</taxon>
        <taxon>Spermatophyta</taxon>
        <taxon>Magnoliopsida</taxon>
        <taxon>eudicotyledons</taxon>
        <taxon>Gunneridae</taxon>
        <taxon>Pentapetalae</taxon>
        <taxon>rosids</taxon>
        <taxon>malvids</taxon>
        <taxon>Malvales</taxon>
        <taxon>Malvaceae</taxon>
        <taxon>Malvoideae</taxon>
        <taxon>Gossypium</taxon>
    </lineage>
</organism>
<protein>
    <submittedName>
        <fullName evidence="1">Uncharacterized protein</fullName>
    </submittedName>
</protein>
<gene>
    <name evidence="1" type="ORF">Goshw_007944</name>
</gene>
<accession>A0A7J9MAB6</accession>
<evidence type="ECO:0000313" key="2">
    <source>
        <dbReference type="Proteomes" id="UP000593576"/>
    </source>
</evidence>
<keyword evidence="2" id="KW-1185">Reference proteome</keyword>
<dbReference type="Proteomes" id="UP000593576">
    <property type="component" value="Unassembled WGS sequence"/>
</dbReference>
<evidence type="ECO:0000313" key="1">
    <source>
        <dbReference type="EMBL" id="MBA0868043.1"/>
    </source>
</evidence>
<sequence length="32" mass="3810">MVLRMLILRMSDCRSPNLTTQPESRQLMHSTY</sequence>
<dbReference type="EMBL" id="JABFAF010000010">
    <property type="protein sequence ID" value="MBA0868043.1"/>
    <property type="molecule type" value="Genomic_DNA"/>
</dbReference>